<name>A0A5A8DEB9_CAFRO</name>
<evidence type="ECO:0000313" key="8">
    <source>
        <dbReference type="Proteomes" id="UP000322899"/>
    </source>
</evidence>
<dbReference type="AlphaFoldDB" id="A0A5A8DEB9"/>
<feature type="region of interest" description="Disordered" evidence="5">
    <location>
        <begin position="865"/>
        <end position="914"/>
    </location>
</feature>
<proteinExistence type="predicted"/>
<organism evidence="7 8">
    <name type="scientific">Cafeteria roenbergensis</name>
    <name type="common">Marine flagellate</name>
    <dbReference type="NCBI Taxonomy" id="33653"/>
    <lineage>
        <taxon>Eukaryota</taxon>
        <taxon>Sar</taxon>
        <taxon>Stramenopiles</taxon>
        <taxon>Bigyra</taxon>
        <taxon>Opalozoa</taxon>
        <taxon>Bicosoecida</taxon>
        <taxon>Cafeteriaceae</taxon>
        <taxon>Cafeteria</taxon>
    </lineage>
</organism>
<feature type="active site" description="Proton acceptor" evidence="4">
    <location>
        <position position="491"/>
    </location>
</feature>
<evidence type="ECO:0000256" key="5">
    <source>
        <dbReference type="SAM" id="MobiDB-lite"/>
    </source>
</evidence>
<feature type="region of interest" description="Disordered" evidence="5">
    <location>
        <begin position="931"/>
        <end position="971"/>
    </location>
</feature>
<feature type="compositionally biased region" description="Low complexity" evidence="5">
    <location>
        <begin position="769"/>
        <end position="782"/>
    </location>
</feature>
<dbReference type="EMBL" id="VLTO01000108">
    <property type="protein sequence ID" value="KAA0163746.1"/>
    <property type="molecule type" value="Genomic_DNA"/>
</dbReference>
<feature type="compositionally biased region" description="Basic residues" evidence="5">
    <location>
        <begin position="944"/>
        <end position="953"/>
    </location>
</feature>
<feature type="compositionally biased region" description="Basic and acidic residues" evidence="5">
    <location>
        <begin position="872"/>
        <end position="886"/>
    </location>
</feature>
<reference evidence="7 8" key="1">
    <citation type="submission" date="2019-07" db="EMBL/GenBank/DDBJ databases">
        <title>Genomes of Cafeteria roenbergensis.</title>
        <authorList>
            <person name="Fischer M.G."/>
            <person name="Hackl T."/>
            <person name="Roman M."/>
        </authorList>
    </citation>
    <scope>NUCLEOTIDE SEQUENCE [LARGE SCALE GENOMIC DNA]</scope>
    <source>
        <strain evidence="7 8">E4-10P</strain>
    </source>
</reference>
<evidence type="ECO:0000256" key="4">
    <source>
        <dbReference type="PROSITE-ProRule" id="PRU01161"/>
    </source>
</evidence>
<dbReference type="GO" id="GO:0004806">
    <property type="term" value="F:triacylglycerol lipase activity"/>
    <property type="evidence" value="ECO:0007669"/>
    <property type="project" value="InterPro"/>
</dbReference>
<accession>A0A5A8DEB9</accession>
<feature type="region of interest" description="Disordered" evidence="5">
    <location>
        <begin position="710"/>
        <end position="799"/>
    </location>
</feature>
<dbReference type="InterPro" id="IPR016035">
    <property type="entry name" value="Acyl_Trfase/lysoPLipase"/>
</dbReference>
<evidence type="ECO:0000259" key="6">
    <source>
        <dbReference type="PROSITE" id="PS51635"/>
    </source>
</evidence>
<keyword evidence="3 4" id="KW-0443">Lipid metabolism</keyword>
<dbReference type="PANTHER" id="PTHR14226">
    <property type="entry name" value="NEUROPATHY TARGET ESTERASE/SWISS CHEESE D.MELANOGASTER"/>
    <property type="match status" value="1"/>
</dbReference>
<evidence type="ECO:0000256" key="2">
    <source>
        <dbReference type="ARBA" id="ARBA00022963"/>
    </source>
</evidence>
<comment type="caution">
    <text evidence="7">The sequence shown here is derived from an EMBL/GenBank/DDBJ whole genome shotgun (WGS) entry which is preliminary data.</text>
</comment>
<feature type="region of interest" description="Disordered" evidence="5">
    <location>
        <begin position="984"/>
        <end position="1022"/>
    </location>
</feature>
<dbReference type="GO" id="GO:0016042">
    <property type="term" value="P:lipid catabolic process"/>
    <property type="evidence" value="ECO:0007669"/>
    <property type="project" value="UniProtKB-UniRule"/>
</dbReference>
<gene>
    <name evidence="7" type="ORF">FNF27_07881</name>
</gene>
<dbReference type="InterPro" id="IPR002641">
    <property type="entry name" value="PNPLA_dom"/>
</dbReference>
<dbReference type="Gene3D" id="3.40.1090.10">
    <property type="entry name" value="Cytosolic phospholipase A2 catalytic domain"/>
    <property type="match status" value="2"/>
</dbReference>
<evidence type="ECO:0000256" key="1">
    <source>
        <dbReference type="ARBA" id="ARBA00022801"/>
    </source>
</evidence>
<feature type="short sequence motif" description="GXSXG" evidence="4">
    <location>
        <begin position="298"/>
        <end position="302"/>
    </location>
</feature>
<evidence type="ECO:0000313" key="7">
    <source>
        <dbReference type="EMBL" id="KAA0163746.1"/>
    </source>
</evidence>
<sequence>MVLSLRIGRRAVSAARVASWMLLYSIGLAQRPRLREVGAGSSALTAFVLRSAWLAIAGLKNIVGADRWLTQLTAISVFQIASWAIRTTLAARPELAIMNRSISLPLLASIGVPAFPGWGESAARAADLQLAMRRCQTFAEYRRLAIALDRVTGMDAWRERDDAAPCGLLDSTELRRRISRYGRLERRQDARGLMWALRAELHRRPAGTGSPQLYGMAASGTKLVVEEHAHAAASALDFVCDSCPPEELVSRLAFFQETRHALGRTALLLSGGATNGIYHLGVIRALRDVHLLPPIVSGASAGSIVASLLGCKTDEELRPILHDGRFDTRFFQVIDPRLHMPAAAGGAPASPASSNGAPATAASRAAAAAASASSFASALGWLWSAATMYNETRAVFDTSFLANTLRGELGDMTFGEAFRRTGRVINIPVAPHRDCDFPRLLNYLTAPHVVVWSASVASCAIPGVFQPVELMAKDDTGRIRPYTSAGQRWTDGSVELDLPMQRLSELFNVNLFIVSQVNPHAMLLAVEGPTGRSSPLAHLLRFLKRQSRSFLTAIAELGHGLGMPSLAARGVLPFLTQAYEGDLTLMPPLGPEDFAKLLENPSQERVRAAILTGQRMTWPHIPWVRVHCLIEATLEACVRRLRRRLRVAGSSAPHAAPHLLVAGQPHAGRGFGAPSSVGSRGPSAAGGLALAASAAPAGLPHTAPAVAMSATPAPDTAHVQQGPSNPFGAPPALSGVASPGDMPPVLGAGPLGTTAQPARSGLHACASEGGAAPDMDGPAGSAADDESADAGPGFDTPDRDVATMYEQALLSPADRAAAEAALNPDSWIKASTPMEGVAGLAAPVADRATSAPLHAAAEVAPVGPAGATASPVHEEAASAPFLDRRRPLAGTSAGGSARTSPAHKATSPSSGFAGWRRCGSEARLALLHELAEDDGPTSPFGSSRHSRARRSPGRRSLPPVAQAAELGEPAADPVSASLRAVGLAPSSLAPPPTRSALDAPPSQGRVSSSSRVRFAGVGPDQL</sequence>
<dbReference type="PANTHER" id="PTHR14226:SF10">
    <property type="entry name" value="TRIACYLGLYCEROL LIPASE 4-RELATED"/>
    <property type="match status" value="1"/>
</dbReference>
<feature type="compositionally biased region" description="Low complexity" evidence="5">
    <location>
        <begin position="1002"/>
        <end position="1022"/>
    </location>
</feature>
<keyword evidence="2 4" id="KW-0442">Lipid degradation</keyword>
<keyword evidence="1 4" id="KW-0378">Hydrolase</keyword>
<dbReference type="InterPro" id="IPR021771">
    <property type="entry name" value="Triacylglycerol_lipase_N"/>
</dbReference>
<dbReference type="PROSITE" id="PS51635">
    <property type="entry name" value="PNPLA"/>
    <property type="match status" value="1"/>
</dbReference>
<dbReference type="Pfam" id="PF11815">
    <property type="entry name" value="DUF3336"/>
    <property type="match status" value="1"/>
</dbReference>
<dbReference type="OrthoDB" id="10049244at2759"/>
<evidence type="ECO:0000256" key="3">
    <source>
        <dbReference type="ARBA" id="ARBA00023098"/>
    </source>
</evidence>
<feature type="active site" description="Nucleophile" evidence="4">
    <location>
        <position position="300"/>
    </location>
</feature>
<comment type="caution">
    <text evidence="4">Lacks conserved residue(s) required for the propagation of feature annotation.</text>
</comment>
<dbReference type="Proteomes" id="UP000322899">
    <property type="component" value="Unassembled WGS sequence"/>
</dbReference>
<feature type="domain" description="PNPLA" evidence="6">
    <location>
        <begin position="267"/>
        <end position="504"/>
    </location>
</feature>
<dbReference type="Pfam" id="PF01734">
    <property type="entry name" value="Patatin"/>
    <property type="match status" value="1"/>
</dbReference>
<dbReference type="SUPFAM" id="SSF52151">
    <property type="entry name" value="FabD/lysophospholipase-like"/>
    <property type="match status" value="1"/>
</dbReference>
<protein>
    <recommendedName>
        <fullName evidence="6">PNPLA domain-containing protein</fullName>
    </recommendedName>
</protein>
<dbReference type="InterPro" id="IPR050301">
    <property type="entry name" value="NTE"/>
</dbReference>